<dbReference type="InterPro" id="IPR029058">
    <property type="entry name" value="AB_hydrolase_fold"/>
</dbReference>
<dbReference type="Pfam" id="PF07859">
    <property type="entry name" value="Abhydrolase_3"/>
    <property type="match status" value="1"/>
</dbReference>
<protein>
    <submittedName>
        <fullName evidence="3">Putative carboxylesterase 2</fullName>
    </submittedName>
</protein>
<reference evidence="4" key="1">
    <citation type="submission" date="2013-01" db="EMBL/GenBank/DDBJ databases">
        <title>Draft Genome Sequence of a Mulberry Tree, Morus notabilis C.K. Schneid.</title>
        <authorList>
            <person name="He N."/>
            <person name="Zhao S."/>
        </authorList>
    </citation>
    <scope>NUCLEOTIDE SEQUENCE</scope>
</reference>
<dbReference type="STRING" id="981085.W9S6B6"/>
<evidence type="ECO:0000313" key="4">
    <source>
        <dbReference type="Proteomes" id="UP000030645"/>
    </source>
</evidence>
<proteinExistence type="inferred from homology"/>
<comment type="similarity">
    <text evidence="1">Belongs to the 'GDXG' lipolytic enzyme family.</text>
</comment>
<sequence length="250" mass="27174">MEETAGKVVIDTPFFRIFTDLLIDRLVGEETVPSSANANTGVRYKDVVVLSNTGLPPEYSSLKHPTRPVNTLSSFSSTAAGFASTPRYHDHVAALAAGANAVALSVHYRRATEHLLPTAFDDALEALRWAGAHREENVPEAWLNDYANFDRVFVVGASAGATIAHYTVRQAGVDGLRGLGIVGLATVHPFFNNDEPDKLIEIIFPTRIKSGDPRLDPEKDPELGMLGCGKVLVFAAEKDFLRERGSSRSR</sequence>
<dbReference type="InterPro" id="IPR050466">
    <property type="entry name" value="Carboxylest/Gibb_receptor"/>
</dbReference>
<evidence type="ECO:0000313" key="3">
    <source>
        <dbReference type="EMBL" id="EXC17365.1"/>
    </source>
</evidence>
<dbReference type="KEGG" id="mnt:21410171"/>
<evidence type="ECO:0000259" key="2">
    <source>
        <dbReference type="Pfam" id="PF07859"/>
    </source>
</evidence>
<dbReference type="PANTHER" id="PTHR23024">
    <property type="entry name" value="ARYLACETAMIDE DEACETYLASE"/>
    <property type="match status" value="1"/>
</dbReference>
<accession>W9S6B6</accession>
<feature type="domain" description="Alpha/beta hydrolase fold-3" evidence="2">
    <location>
        <begin position="87"/>
        <end position="246"/>
    </location>
</feature>
<dbReference type="AlphaFoldDB" id="W9S6B6"/>
<dbReference type="GO" id="GO:0016787">
    <property type="term" value="F:hydrolase activity"/>
    <property type="evidence" value="ECO:0007669"/>
    <property type="project" value="InterPro"/>
</dbReference>
<evidence type="ECO:0000256" key="1">
    <source>
        <dbReference type="ARBA" id="ARBA00010515"/>
    </source>
</evidence>
<dbReference type="eggNOG" id="KOG1515">
    <property type="taxonomic scope" value="Eukaryota"/>
</dbReference>
<organism evidence="3 4">
    <name type="scientific">Morus notabilis</name>
    <dbReference type="NCBI Taxonomy" id="981085"/>
    <lineage>
        <taxon>Eukaryota</taxon>
        <taxon>Viridiplantae</taxon>
        <taxon>Streptophyta</taxon>
        <taxon>Embryophyta</taxon>
        <taxon>Tracheophyta</taxon>
        <taxon>Spermatophyta</taxon>
        <taxon>Magnoliopsida</taxon>
        <taxon>eudicotyledons</taxon>
        <taxon>Gunneridae</taxon>
        <taxon>Pentapetalae</taxon>
        <taxon>rosids</taxon>
        <taxon>fabids</taxon>
        <taxon>Rosales</taxon>
        <taxon>Moraceae</taxon>
        <taxon>Moreae</taxon>
        <taxon>Morus</taxon>
    </lineage>
</organism>
<dbReference type="EMBL" id="KE345811">
    <property type="protein sequence ID" value="EXC17365.1"/>
    <property type="molecule type" value="Genomic_DNA"/>
</dbReference>
<gene>
    <name evidence="3" type="ORF">L484_027557</name>
</gene>
<dbReference type="Proteomes" id="UP000030645">
    <property type="component" value="Unassembled WGS sequence"/>
</dbReference>
<dbReference type="PANTHER" id="PTHR23024:SF429">
    <property type="entry name" value="ALPHA_BETA HYDROLASE FOLD PROTEIN"/>
    <property type="match status" value="1"/>
</dbReference>
<dbReference type="SUPFAM" id="SSF53474">
    <property type="entry name" value="alpha/beta-Hydrolases"/>
    <property type="match status" value="1"/>
</dbReference>
<dbReference type="Gene3D" id="3.40.50.1820">
    <property type="entry name" value="alpha/beta hydrolase"/>
    <property type="match status" value="1"/>
</dbReference>
<dbReference type="InterPro" id="IPR013094">
    <property type="entry name" value="AB_hydrolase_3"/>
</dbReference>
<dbReference type="OrthoDB" id="408631at2759"/>
<keyword evidence="4" id="KW-1185">Reference proteome</keyword>
<name>W9S6B6_9ROSA</name>